<sequence length="99" mass="11376">MQCRKQTSRLFRETIGKTLRIVQMKEIPNTTLLPIVDILDTNHNSQPTKLVVNRVWDQPVVNIMQVQSILINQMLALTAGNTRSALLSLYLCLQKKTWT</sequence>
<dbReference type="EMBL" id="HBUF01578230">
    <property type="protein sequence ID" value="CAG6769230.1"/>
    <property type="molecule type" value="Transcribed_RNA"/>
</dbReference>
<dbReference type="EMBL" id="HBUF01578229">
    <property type="protein sequence ID" value="CAG6769228.1"/>
    <property type="molecule type" value="Transcribed_RNA"/>
</dbReference>
<dbReference type="EMBL" id="HBUF01059139">
    <property type="protein sequence ID" value="CAG6625187.1"/>
    <property type="molecule type" value="Transcribed_RNA"/>
</dbReference>
<dbReference type="EMBL" id="HBUF01257620">
    <property type="protein sequence ID" value="CAG6681959.1"/>
    <property type="molecule type" value="Transcribed_RNA"/>
</dbReference>
<dbReference type="AlphaFoldDB" id="A0A8D8VGJ9"/>
<dbReference type="EMBL" id="HBUF01399424">
    <property type="protein sequence ID" value="CAG6736473.1"/>
    <property type="molecule type" value="Transcribed_RNA"/>
</dbReference>
<dbReference type="EMBL" id="HBUF01059138">
    <property type="protein sequence ID" value="CAG6625185.1"/>
    <property type="molecule type" value="Transcribed_RNA"/>
</dbReference>
<evidence type="ECO:0000313" key="1">
    <source>
        <dbReference type="EMBL" id="CAG6625187.1"/>
    </source>
</evidence>
<dbReference type="EMBL" id="HBUF01257618">
    <property type="protein sequence ID" value="CAG6681953.1"/>
    <property type="molecule type" value="Transcribed_RNA"/>
</dbReference>
<reference evidence="1" key="1">
    <citation type="submission" date="2021-05" db="EMBL/GenBank/DDBJ databases">
        <authorList>
            <person name="Alioto T."/>
            <person name="Alioto T."/>
            <person name="Gomez Garrido J."/>
        </authorList>
    </citation>
    <scope>NUCLEOTIDE SEQUENCE</scope>
</reference>
<protein>
    <submittedName>
        <fullName evidence="1">Uncharacterized protein</fullName>
    </submittedName>
</protein>
<name>A0A8D8VGJ9_9HEMI</name>
<dbReference type="EMBL" id="HBUF01257619">
    <property type="protein sequence ID" value="CAG6681956.1"/>
    <property type="molecule type" value="Transcribed_RNA"/>
</dbReference>
<proteinExistence type="predicted"/>
<dbReference type="EMBL" id="HBUF01399425">
    <property type="protein sequence ID" value="CAG6736475.1"/>
    <property type="molecule type" value="Transcribed_RNA"/>
</dbReference>
<organism evidence="1">
    <name type="scientific">Cacopsylla melanoneura</name>
    <dbReference type="NCBI Taxonomy" id="428564"/>
    <lineage>
        <taxon>Eukaryota</taxon>
        <taxon>Metazoa</taxon>
        <taxon>Ecdysozoa</taxon>
        <taxon>Arthropoda</taxon>
        <taxon>Hexapoda</taxon>
        <taxon>Insecta</taxon>
        <taxon>Pterygota</taxon>
        <taxon>Neoptera</taxon>
        <taxon>Paraneoptera</taxon>
        <taxon>Hemiptera</taxon>
        <taxon>Sternorrhyncha</taxon>
        <taxon>Psylloidea</taxon>
        <taxon>Psyllidae</taxon>
        <taxon>Psyllinae</taxon>
        <taxon>Cacopsylla</taxon>
    </lineage>
</organism>
<accession>A0A8D8VGJ9</accession>